<accession>A0A7J4ITJ6</accession>
<dbReference type="PANTHER" id="PTHR43640">
    <property type="entry name" value="OS07G0260300 PROTEIN"/>
    <property type="match status" value="1"/>
</dbReference>
<reference evidence="4" key="1">
    <citation type="journal article" date="2020" name="bioRxiv">
        <title>A rank-normalized archaeal taxonomy based on genome phylogeny resolves widespread incomplete and uneven classifications.</title>
        <authorList>
            <person name="Rinke C."/>
            <person name="Chuvochina M."/>
            <person name="Mussig A.J."/>
            <person name="Chaumeil P.-A."/>
            <person name="Waite D.W."/>
            <person name="Whitman W.B."/>
            <person name="Parks D.H."/>
            <person name="Hugenholtz P."/>
        </authorList>
    </citation>
    <scope>NUCLEOTIDE SEQUENCE [LARGE SCALE GENOMIC DNA]</scope>
</reference>
<dbReference type="EMBL" id="DUFG01000027">
    <property type="protein sequence ID" value="HIH08831.1"/>
    <property type="molecule type" value="Genomic_DNA"/>
</dbReference>
<reference evidence="3" key="2">
    <citation type="submission" date="2021-03" db="EMBL/GenBank/DDBJ databases">
        <authorList>
            <person name="Jaffe A."/>
        </authorList>
    </citation>
    <scope>NUCLEOTIDE SEQUENCE</scope>
    <source>
        <strain evidence="3">RIFCSPHIGHO2_01_FULL_GW2011_AR10_43_9</strain>
    </source>
</reference>
<gene>
    <name evidence="2" type="ORF">HA237_05695</name>
    <name evidence="3" type="ORF">J4224_03210</name>
</gene>
<dbReference type="CDD" id="cd02969">
    <property type="entry name" value="PRX_like1"/>
    <property type="match status" value="1"/>
</dbReference>
<reference evidence="3" key="3">
    <citation type="submission" date="2021-05" db="EMBL/GenBank/DDBJ databases">
        <title>Protein family content uncovers lineage relationships and bacterial pathway maintenance mechanisms in DPANN archaea.</title>
        <authorList>
            <person name="Castelle C.J."/>
            <person name="Meheust R."/>
            <person name="Jaffe A.L."/>
            <person name="Seitz K."/>
            <person name="Gong X."/>
            <person name="Baker B.J."/>
            <person name="Banfield J.F."/>
        </authorList>
    </citation>
    <scope>NUCLEOTIDE SEQUENCE</scope>
    <source>
        <strain evidence="3">RIFCSPHIGHO2_01_FULL_GW2011_AR10_43_9</strain>
    </source>
</reference>
<evidence type="ECO:0000313" key="3">
    <source>
        <dbReference type="EMBL" id="MBS3059407.1"/>
    </source>
</evidence>
<dbReference type="Proteomes" id="UP000683213">
    <property type="component" value="Unassembled WGS sequence"/>
</dbReference>
<dbReference type="InterPro" id="IPR013766">
    <property type="entry name" value="Thioredoxin_domain"/>
</dbReference>
<dbReference type="Gene3D" id="3.40.30.10">
    <property type="entry name" value="Glutaredoxin"/>
    <property type="match status" value="1"/>
</dbReference>
<dbReference type="GO" id="GO:0016491">
    <property type="term" value="F:oxidoreductase activity"/>
    <property type="evidence" value="ECO:0007669"/>
    <property type="project" value="InterPro"/>
</dbReference>
<dbReference type="AlphaFoldDB" id="A0A7J4ITJ6"/>
<feature type="domain" description="Thioredoxin" evidence="1">
    <location>
        <begin position="11"/>
        <end position="167"/>
    </location>
</feature>
<dbReference type="Proteomes" id="UP000577419">
    <property type="component" value="Unassembled WGS sequence"/>
</dbReference>
<dbReference type="InterPro" id="IPR013740">
    <property type="entry name" value="Redoxin"/>
</dbReference>
<name>A0A7J4ITJ6_9ARCH</name>
<proteinExistence type="predicted"/>
<dbReference type="InterPro" id="IPR047262">
    <property type="entry name" value="PRX-like1"/>
</dbReference>
<dbReference type="InterPro" id="IPR036249">
    <property type="entry name" value="Thioredoxin-like_sf"/>
</dbReference>
<sequence>MVLTPSYYKMLQTGAIAPDFSLKNVIDGSTVNLGKIKGKKGYLIIFMCNHCPYVKPKMGFINELSKKYSSKGLQVIGVSSNDPAEYSEDSPENMKKVAKEKGFSFPYLFDETQEIAKAYGASCTPDPFLFDAQKKLVYHGRVDDAHGKQHSEARTNELEEAVKELLLAGKVTVKEEPSLGCSIKWKKA</sequence>
<dbReference type="SUPFAM" id="SSF52833">
    <property type="entry name" value="Thioredoxin-like"/>
    <property type="match status" value="1"/>
</dbReference>
<protein>
    <submittedName>
        <fullName evidence="2">Thioredoxin family protein</fullName>
    </submittedName>
</protein>
<dbReference type="EMBL" id="JAGVWF010000042">
    <property type="protein sequence ID" value="MBS3059407.1"/>
    <property type="molecule type" value="Genomic_DNA"/>
</dbReference>
<evidence type="ECO:0000313" key="4">
    <source>
        <dbReference type="Proteomes" id="UP000577419"/>
    </source>
</evidence>
<evidence type="ECO:0000259" key="1">
    <source>
        <dbReference type="PROSITE" id="PS51352"/>
    </source>
</evidence>
<dbReference type="Pfam" id="PF08534">
    <property type="entry name" value="Redoxin"/>
    <property type="match status" value="1"/>
</dbReference>
<comment type="caution">
    <text evidence="2">The sequence shown here is derived from an EMBL/GenBank/DDBJ whole genome shotgun (WGS) entry which is preliminary data.</text>
</comment>
<dbReference type="PANTHER" id="PTHR43640:SF1">
    <property type="entry name" value="THIOREDOXIN-DEPENDENT PEROXIREDOXIN"/>
    <property type="match status" value="1"/>
</dbReference>
<evidence type="ECO:0000313" key="2">
    <source>
        <dbReference type="EMBL" id="HIH08831.1"/>
    </source>
</evidence>
<dbReference type="PROSITE" id="PS51352">
    <property type="entry name" value="THIOREDOXIN_2"/>
    <property type="match status" value="1"/>
</dbReference>
<organism evidence="2 4">
    <name type="scientific">Candidatus Iainarchaeum sp</name>
    <dbReference type="NCBI Taxonomy" id="3101447"/>
    <lineage>
        <taxon>Archaea</taxon>
        <taxon>Candidatus Iainarchaeota</taxon>
        <taxon>Candidatus Iainarchaeia</taxon>
        <taxon>Candidatus Iainarchaeales</taxon>
        <taxon>Candidatus Iainarchaeaceae</taxon>
        <taxon>Candidatus Iainarchaeum</taxon>
    </lineage>
</organism>